<organism evidence="2 3">
    <name type="scientific">Parapedobacter deserti</name>
    <dbReference type="NCBI Taxonomy" id="1912957"/>
    <lineage>
        <taxon>Bacteria</taxon>
        <taxon>Pseudomonadati</taxon>
        <taxon>Bacteroidota</taxon>
        <taxon>Sphingobacteriia</taxon>
        <taxon>Sphingobacteriales</taxon>
        <taxon>Sphingobacteriaceae</taxon>
        <taxon>Parapedobacter</taxon>
    </lineage>
</organism>
<dbReference type="Proteomes" id="UP001595526">
    <property type="component" value="Unassembled WGS sequence"/>
</dbReference>
<dbReference type="EMBL" id="JBHRTA010000030">
    <property type="protein sequence ID" value="MFC3197862.1"/>
    <property type="molecule type" value="Genomic_DNA"/>
</dbReference>
<dbReference type="PROSITE" id="PS51257">
    <property type="entry name" value="PROKAR_LIPOPROTEIN"/>
    <property type="match status" value="1"/>
</dbReference>
<comment type="caution">
    <text evidence="2">The sequence shown here is derived from an EMBL/GenBank/DDBJ whole genome shotgun (WGS) entry which is preliminary data.</text>
</comment>
<evidence type="ECO:0000256" key="1">
    <source>
        <dbReference type="SAM" id="SignalP"/>
    </source>
</evidence>
<name>A0ABV7JRC8_9SPHI</name>
<sequence length="555" mass="61010">MKQLKIMKLAGRFFIVMMLLAACKEQDELFKEFRPDRMFMPAGEISAESGETEVKLTWKEALNTDAAPTYTVEIAKDSLFSEAALLTLQTDTTGIVLTDEQLEVREKYFARVRTNETVGIPASKWLHSNGFNIRGKQLFMPPNEQTDLKDTWVILKWRYDETVTQVVISEFESIEGPGRPVQHIDLDEEAVANATLTVGSLKPQTNYGAILMAGNTQVGDITFTTQEPSMFTIEITPDDDLKAVVEEASDQDVIGLHPGTYVATEAVTTLMKKQVSLVSVSGNPAETIIHTRGFDLRGDGAGIVLRDVTLDMLAVDGTYLIDLKGETSDGGAAHFSSITIAGCVVQRVGRALIRGSRAGNREHQIDFIRVENSILQDNDTDYALFEIQKLGMNQFEVINSTINRVSNNMLRYDTNIGQPAASIVFDQVTINAFGSNNRRPLFDINTPANIVVRNSVLANSKWASVRYPSPTVHNELLRSGNGATARFEYVNLHNLMNSAQPPDELSLPSSVEQQGVLRTSLPWGYGTDNFAFPAGSPLLTASGSAGPIGDPRWNP</sequence>
<dbReference type="SUPFAM" id="SSF51126">
    <property type="entry name" value="Pectin lyase-like"/>
    <property type="match status" value="1"/>
</dbReference>
<gene>
    <name evidence="2" type="ORF">ACFOET_09580</name>
</gene>
<reference evidence="3" key="1">
    <citation type="journal article" date="2019" name="Int. J. Syst. Evol. Microbiol.">
        <title>The Global Catalogue of Microorganisms (GCM) 10K type strain sequencing project: providing services to taxonomists for standard genome sequencing and annotation.</title>
        <authorList>
            <consortium name="The Broad Institute Genomics Platform"/>
            <consortium name="The Broad Institute Genome Sequencing Center for Infectious Disease"/>
            <person name="Wu L."/>
            <person name="Ma J."/>
        </authorList>
    </citation>
    <scope>NUCLEOTIDE SEQUENCE [LARGE SCALE GENOMIC DNA]</scope>
    <source>
        <strain evidence="3">KCTC 52416</strain>
    </source>
</reference>
<evidence type="ECO:0000313" key="2">
    <source>
        <dbReference type="EMBL" id="MFC3197862.1"/>
    </source>
</evidence>
<proteinExistence type="predicted"/>
<dbReference type="RefSeq" id="WP_379021960.1">
    <property type="nucleotide sequence ID" value="NZ_JBHRTA010000030.1"/>
</dbReference>
<accession>A0ABV7JRC8</accession>
<dbReference type="Gene3D" id="2.60.40.10">
    <property type="entry name" value="Immunoglobulins"/>
    <property type="match status" value="1"/>
</dbReference>
<dbReference type="InterPro" id="IPR013783">
    <property type="entry name" value="Ig-like_fold"/>
</dbReference>
<keyword evidence="3" id="KW-1185">Reference proteome</keyword>
<evidence type="ECO:0000313" key="3">
    <source>
        <dbReference type="Proteomes" id="UP001595526"/>
    </source>
</evidence>
<feature type="chain" id="PRO_5045258649" description="DUF4957 domain-containing protein" evidence="1">
    <location>
        <begin position="22"/>
        <end position="555"/>
    </location>
</feature>
<keyword evidence="1" id="KW-0732">Signal</keyword>
<feature type="signal peptide" evidence="1">
    <location>
        <begin position="1"/>
        <end position="21"/>
    </location>
</feature>
<protein>
    <recommendedName>
        <fullName evidence="4">DUF4957 domain-containing protein</fullName>
    </recommendedName>
</protein>
<evidence type="ECO:0008006" key="4">
    <source>
        <dbReference type="Google" id="ProtNLM"/>
    </source>
</evidence>
<dbReference type="InterPro" id="IPR011050">
    <property type="entry name" value="Pectin_lyase_fold/virulence"/>
</dbReference>